<keyword evidence="2" id="KW-1185">Reference proteome</keyword>
<dbReference type="Proteomes" id="UP001391051">
    <property type="component" value="Unassembled WGS sequence"/>
</dbReference>
<evidence type="ECO:0000313" key="2">
    <source>
        <dbReference type="Proteomes" id="UP001391051"/>
    </source>
</evidence>
<accession>A0ABR1PXS5</accession>
<gene>
    <name evidence="1" type="ORF">PG986_011663</name>
</gene>
<proteinExistence type="predicted"/>
<evidence type="ECO:0000313" key="1">
    <source>
        <dbReference type="EMBL" id="KAK7942550.1"/>
    </source>
</evidence>
<protein>
    <submittedName>
        <fullName evidence="1">Uncharacterized protein</fullName>
    </submittedName>
</protein>
<dbReference type="RefSeq" id="XP_066694581.1">
    <property type="nucleotide sequence ID" value="XM_066847885.1"/>
</dbReference>
<organism evidence="1 2">
    <name type="scientific">Apiospora aurea</name>
    <dbReference type="NCBI Taxonomy" id="335848"/>
    <lineage>
        <taxon>Eukaryota</taxon>
        <taxon>Fungi</taxon>
        <taxon>Dikarya</taxon>
        <taxon>Ascomycota</taxon>
        <taxon>Pezizomycotina</taxon>
        <taxon>Sordariomycetes</taxon>
        <taxon>Xylariomycetidae</taxon>
        <taxon>Amphisphaeriales</taxon>
        <taxon>Apiosporaceae</taxon>
        <taxon>Apiospora</taxon>
    </lineage>
</organism>
<reference evidence="1 2" key="1">
    <citation type="submission" date="2023-01" db="EMBL/GenBank/DDBJ databases">
        <title>Analysis of 21 Apiospora genomes using comparative genomics revels a genus with tremendous synthesis potential of carbohydrate active enzymes and secondary metabolites.</title>
        <authorList>
            <person name="Sorensen T."/>
        </authorList>
    </citation>
    <scope>NUCLEOTIDE SEQUENCE [LARGE SCALE GENOMIC DNA]</scope>
    <source>
        <strain evidence="1 2">CBS 24483</strain>
    </source>
</reference>
<name>A0ABR1PXS5_9PEZI</name>
<sequence>MVTTVMTIPDEEFAAKANLANGCKYVKPEANHMGFDDGALVQRYETPKASWTKVLQRETIRPDRGGDELVDGATNLVDLEGEGEGGAYLAFCSTSTAGLRKDLGEPVRPGRRQARSWAWRNL</sequence>
<dbReference type="EMBL" id="JAQQWE010000008">
    <property type="protein sequence ID" value="KAK7942550.1"/>
    <property type="molecule type" value="Genomic_DNA"/>
</dbReference>
<comment type="caution">
    <text evidence="1">The sequence shown here is derived from an EMBL/GenBank/DDBJ whole genome shotgun (WGS) entry which is preliminary data.</text>
</comment>
<dbReference type="GeneID" id="92080947"/>